<dbReference type="GeneID" id="27718776"/>
<feature type="domain" description="Clr5" evidence="1">
    <location>
        <begin position="1"/>
        <end position="25"/>
    </location>
</feature>
<dbReference type="HOGENOM" id="CLU_014626_0_0_1"/>
<dbReference type="Proteomes" id="UP000028545">
    <property type="component" value="Unassembled WGS sequence"/>
</dbReference>
<comment type="caution">
    <text evidence="2">The sequence shown here is derived from an EMBL/GenBank/DDBJ whole genome shotgun (WGS) entry which is preliminary data.</text>
</comment>
<dbReference type="EMBL" id="JOWA01000033">
    <property type="protein sequence ID" value="KEZ46324.1"/>
    <property type="molecule type" value="Genomic_DNA"/>
</dbReference>
<keyword evidence="3" id="KW-1185">Reference proteome</keyword>
<proteinExistence type="predicted"/>
<evidence type="ECO:0000313" key="3">
    <source>
        <dbReference type="Proteomes" id="UP000028545"/>
    </source>
</evidence>
<organism evidence="2 3">
    <name type="scientific">Pseudallescheria apiosperma</name>
    <name type="common">Scedosporium apiospermum</name>
    <dbReference type="NCBI Taxonomy" id="563466"/>
    <lineage>
        <taxon>Eukaryota</taxon>
        <taxon>Fungi</taxon>
        <taxon>Dikarya</taxon>
        <taxon>Ascomycota</taxon>
        <taxon>Pezizomycotina</taxon>
        <taxon>Sordariomycetes</taxon>
        <taxon>Hypocreomycetidae</taxon>
        <taxon>Microascales</taxon>
        <taxon>Microascaceae</taxon>
        <taxon>Scedosporium</taxon>
    </lineage>
</organism>
<dbReference type="VEuPathDB" id="FungiDB:SAPIO_CDS0624"/>
<dbReference type="Pfam" id="PF14420">
    <property type="entry name" value="Clr5"/>
    <property type="match status" value="1"/>
</dbReference>
<evidence type="ECO:0000259" key="1">
    <source>
        <dbReference type="Pfam" id="PF14420"/>
    </source>
</evidence>
<protein>
    <recommendedName>
        <fullName evidence="1">Clr5 domain-containing protein</fullName>
    </recommendedName>
</protein>
<dbReference type="OrthoDB" id="539213at2759"/>
<accession>A0A084GG62</accession>
<reference evidence="2 3" key="1">
    <citation type="journal article" date="2014" name="Genome Announc.">
        <title>Draft genome sequence of the pathogenic fungus Scedosporium apiospermum.</title>
        <authorList>
            <person name="Vandeputte P."/>
            <person name="Ghamrawi S."/>
            <person name="Rechenmann M."/>
            <person name="Iltis A."/>
            <person name="Giraud S."/>
            <person name="Fleury M."/>
            <person name="Thornton C."/>
            <person name="Delhaes L."/>
            <person name="Meyer W."/>
            <person name="Papon N."/>
            <person name="Bouchara J.P."/>
        </authorList>
    </citation>
    <scope>NUCLEOTIDE SEQUENCE [LARGE SCALE GENOMIC DNA]</scope>
    <source>
        <strain evidence="2 3">IHEM 14462</strain>
    </source>
</reference>
<dbReference type="OMA" id="WKHPFCH"/>
<dbReference type="RefSeq" id="XP_016646123.1">
    <property type="nucleotide sequence ID" value="XM_016783357.1"/>
</dbReference>
<dbReference type="AlphaFoldDB" id="A0A084GG62"/>
<dbReference type="InterPro" id="IPR025676">
    <property type="entry name" value="Clr5_dom"/>
</dbReference>
<evidence type="ECO:0000313" key="2">
    <source>
        <dbReference type="EMBL" id="KEZ46324.1"/>
    </source>
</evidence>
<name>A0A084GG62_PSEDA</name>
<dbReference type="KEGG" id="sapo:SAPIO_CDS0624"/>
<gene>
    <name evidence="2" type="ORF">SAPIO_CDS0624</name>
</gene>
<sequence length="792" mass="88575">MKVHYSFHAAESQYKRWFSKWNVRKRIIGDEKKDIVQALGRRKREDTSTSNVLIHLSSWNLPYAALTKSISKAPDKPSPFGIAAATPGYLVVNSPSATTPGRQNAGPSPPMQLVREALLRDKSGLFCQGRHEELLQNCGKEDRIILTNYLHEFYMQSFVAAKHWGHGPKAWTGGMVSALTLGILNEEGPHTPASIVDGPAAHYPSAARDPRLKFQPPDPFCRWVIHVNRTSYEAIPEPSPEPQVEFDVTNTSSWSSWTDEEINASSFADSMRSSIMESTFTSVAPEDLPISISAVSQSLEKDSTALEIDAWKFAIIAENVDLLQDMFNKNDEEVPDSLVDIYPLHLAANYLNGGKSCCGVFSTLCYMLGPGYRFRNPVDGLGHTVLDTLLIAVLRSHTAITPDQVSLQLGSSTRFSGEEKDICGRWDVDTPAVRELFQHGYARIPVGWKHPFCHTAVQAVCHATIGLFGSPIHPKVNATNGLFVRRCAHCGTELKLGPLHAIVVTSFYLAEKGMVGETLFGPLAVLVCLLRLRADANFSVSVSADDILGVADPSRCNHVSQTARQLMEAVPPHAVSRWTAECQTGWRCLSQTLLLAEKGSIDKSYTDRNPRDVIHEFITPKPRPEARSPVFHNEYMGVENVDDDDDEDDEDNDDDYECCQLDDDWQVHTTWVQIPGGNSDLGVLWAAIQAEILTYRRLKDNDPWISENFSMHALRRWLDGETDDFCTPLVKDGLMRPHTKCGWFMGEDFFCPIAEEVCKTHFMNMDTDKEVHGRARFNYRPDFCDDWGSIVQ</sequence>